<accession>A0ABN3GMP1</accession>
<proteinExistence type="predicted"/>
<feature type="compositionally biased region" description="Basic and acidic residues" evidence="1">
    <location>
        <begin position="1"/>
        <end position="14"/>
    </location>
</feature>
<feature type="region of interest" description="Disordered" evidence="1">
    <location>
        <begin position="1"/>
        <end position="36"/>
    </location>
</feature>
<sequence length="114" mass="12852">MTNRAPDFRFRRGGFEGNRGRNGQRAPDHGRPVSPLSQLGYPQGMWMMEAILWRSPAILCTGRGTALWTNTQSPQTCAPDLRFLHPGAVQEKNFGTWIKIATNDAEESVPYHHM</sequence>
<dbReference type="Proteomes" id="UP001500253">
    <property type="component" value="Unassembled WGS sequence"/>
</dbReference>
<protein>
    <submittedName>
        <fullName evidence="2">Uncharacterized protein</fullName>
    </submittedName>
</protein>
<reference evidence="2 3" key="1">
    <citation type="journal article" date="2019" name="Int. J. Syst. Evol. Microbiol.">
        <title>The Global Catalogue of Microorganisms (GCM) 10K type strain sequencing project: providing services to taxonomists for standard genome sequencing and annotation.</title>
        <authorList>
            <consortium name="The Broad Institute Genomics Platform"/>
            <consortium name="The Broad Institute Genome Sequencing Center for Infectious Disease"/>
            <person name="Wu L."/>
            <person name="Ma J."/>
        </authorList>
    </citation>
    <scope>NUCLEOTIDE SEQUENCE [LARGE SCALE GENOMIC DNA]</scope>
    <source>
        <strain evidence="2 3">JCM 4316</strain>
    </source>
</reference>
<name>A0ABN3GMP1_9ACTN</name>
<comment type="caution">
    <text evidence="2">The sequence shown here is derived from an EMBL/GenBank/DDBJ whole genome shotgun (WGS) entry which is preliminary data.</text>
</comment>
<gene>
    <name evidence="2" type="ORF">GCM10010246_51250</name>
</gene>
<evidence type="ECO:0000313" key="3">
    <source>
        <dbReference type="Proteomes" id="UP001500253"/>
    </source>
</evidence>
<keyword evidence="3" id="KW-1185">Reference proteome</keyword>
<evidence type="ECO:0000256" key="1">
    <source>
        <dbReference type="SAM" id="MobiDB-lite"/>
    </source>
</evidence>
<evidence type="ECO:0000313" key="2">
    <source>
        <dbReference type="EMBL" id="GAA2355809.1"/>
    </source>
</evidence>
<organism evidence="2 3">
    <name type="scientific">Streptomyces cuspidosporus</name>
    <dbReference type="NCBI Taxonomy" id="66882"/>
    <lineage>
        <taxon>Bacteria</taxon>
        <taxon>Bacillati</taxon>
        <taxon>Actinomycetota</taxon>
        <taxon>Actinomycetes</taxon>
        <taxon>Kitasatosporales</taxon>
        <taxon>Streptomycetaceae</taxon>
        <taxon>Streptomyces</taxon>
    </lineage>
</organism>
<dbReference type="EMBL" id="BAAASD010000024">
    <property type="protein sequence ID" value="GAA2355809.1"/>
    <property type="molecule type" value="Genomic_DNA"/>
</dbReference>